<accession>A0A1V4KZQ6</accession>
<dbReference type="AlphaFoldDB" id="A0A1V4KZQ6"/>
<keyword evidence="3" id="KW-1185">Reference proteome</keyword>
<evidence type="ECO:0000313" key="3">
    <source>
        <dbReference type="Proteomes" id="UP000190648"/>
    </source>
</evidence>
<feature type="compositionally biased region" description="Polar residues" evidence="1">
    <location>
        <begin position="38"/>
        <end position="52"/>
    </location>
</feature>
<sequence length="72" mass="7921">MRSPPITKRNRAPGRRRSRRTRTPNPTVPCRWGWISRSPGSNTFMGSPSTPRASGCAAPSEPKSPLFTPKST</sequence>
<feature type="compositionally biased region" description="Basic residues" evidence="1">
    <location>
        <begin position="8"/>
        <end position="22"/>
    </location>
</feature>
<comment type="caution">
    <text evidence="2">The sequence shown here is derived from an EMBL/GenBank/DDBJ whole genome shotgun (WGS) entry which is preliminary data.</text>
</comment>
<organism evidence="2 3">
    <name type="scientific">Patagioenas fasciata monilis</name>
    <dbReference type="NCBI Taxonomy" id="372326"/>
    <lineage>
        <taxon>Eukaryota</taxon>
        <taxon>Metazoa</taxon>
        <taxon>Chordata</taxon>
        <taxon>Craniata</taxon>
        <taxon>Vertebrata</taxon>
        <taxon>Euteleostomi</taxon>
        <taxon>Archelosauria</taxon>
        <taxon>Archosauria</taxon>
        <taxon>Dinosauria</taxon>
        <taxon>Saurischia</taxon>
        <taxon>Theropoda</taxon>
        <taxon>Coelurosauria</taxon>
        <taxon>Aves</taxon>
        <taxon>Neognathae</taxon>
        <taxon>Neoaves</taxon>
        <taxon>Columbimorphae</taxon>
        <taxon>Columbiformes</taxon>
        <taxon>Columbidae</taxon>
        <taxon>Patagioenas</taxon>
    </lineage>
</organism>
<feature type="region of interest" description="Disordered" evidence="1">
    <location>
        <begin position="1"/>
        <end position="72"/>
    </location>
</feature>
<reference evidence="2 3" key="1">
    <citation type="submission" date="2016-02" db="EMBL/GenBank/DDBJ databases">
        <title>Band-tailed pigeon sequencing and assembly.</title>
        <authorList>
            <person name="Soares A.E."/>
            <person name="Novak B.J."/>
            <person name="Rice E.S."/>
            <person name="O'Connell B."/>
            <person name="Chang D."/>
            <person name="Weber S."/>
            <person name="Shapiro B."/>
        </authorList>
    </citation>
    <scope>NUCLEOTIDE SEQUENCE [LARGE SCALE GENOMIC DNA]</scope>
    <source>
        <strain evidence="2">BTP2013</strain>
        <tissue evidence="2">Blood</tissue>
    </source>
</reference>
<dbReference type="EMBL" id="LSYS01000779">
    <property type="protein sequence ID" value="OPJ89969.1"/>
    <property type="molecule type" value="Genomic_DNA"/>
</dbReference>
<name>A0A1V4KZQ6_PATFA</name>
<proteinExistence type="predicted"/>
<gene>
    <name evidence="2" type="ORF">AV530_013867</name>
</gene>
<evidence type="ECO:0000313" key="2">
    <source>
        <dbReference type="EMBL" id="OPJ89969.1"/>
    </source>
</evidence>
<protein>
    <submittedName>
        <fullName evidence="2">Uncharacterized protein</fullName>
    </submittedName>
</protein>
<evidence type="ECO:0000256" key="1">
    <source>
        <dbReference type="SAM" id="MobiDB-lite"/>
    </source>
</evidence>
<dbReference type="Proteomes" id="UP000190648">
    <property type="component" value="Unassembled WGS sequence"/>
</dbReference>